<dbReference type="Proteomes" id="UP000199589">
    <property type="component" value="Unassembled WGS sequence"/>
</dbReference>
<feature type="transmembrane region" description="Helical" evidence="12">
    <location>
        <begin position="185"/>
        <end position="208"/>
    </location>
</feature>
<dbReference type="SUPFAM" id="SSF55604">
    <property type="entry name" value="Glucose permease domain IIB"/>
    <property type="match status" value="1"/>
</dbReference>
<keyword evidence="3" id="KW-1003">Cell membrane</keyword>
<reference evidence="16" key="1">
    <citation type="submission" date="2016-10" db="EMBL/GenBank/DDBJ databases">
        <authorList>
            <person name="Varghese N."/>
            <person name="Submissions S."/>
        </authorList>
    </citation>
    <scope>NUCLEOTIDE SEQUENCE [LARGE SCALE GENOMIC DNA]</scope>
    <source>
        <strain evidence="16">DSM 16108</strain>
    </source>
</reference>
<dbReference type="GO" id="GO:0016301">
    <property type="term" value="F:kinase activity"/>
    <property type="evidence" value="ECO:0007669"/>
    <property type="project" value="UniProtKB-KW"/>
</dbReference>
<keyword evidence="16" id="KW-1185">Reference proteome</keyword>
<feature type="transmembrane region" description="Helical" evidence="12">
    <location>
        <begin position="400"/>
        <end position="419"/>
    </location>
</feature>
<evidence type="ECO:0000256" key="3">
    <source>
        <dbReference type="ARBA" id="ARBA00022475"/>
    </source>
</evidence>
<evidence type="ECO:0000256" key="9">
    <source>
        <dbReference type="ARBA" id="ARBA00022989"/>
    </source>
</evidence>
<protein>
    <submittedName>
        <fullName evidence="15">PTS system, maltose and glucose-specific IIC component</fullName>
    </submittedName>
</protein>
<evidence type="ECO:0000256" key="6">
    <source>
        <dbReference type="ARBA" id="ARBA00022683"/>
    </source>
</evidence>
<proteinExistence type="predicted"/>
<dbReference type="PROSITE" id="PS51103">
    <property type="entry name" value="PTS_EIIC_TYPE_1"/>
    <property type="match status" value="1"/>
</dbReference>
<evidence type="ECO:0000256" key="8">
    <source>
        <dbReference type="ARBA" id="ARBA00022777"/>
    </source>
</evidence>
<feature type="transmembrane region" description="Helical" evidence="12">
    <location>
        <begin position="347"/>
        <end position="366"/>
    </location>
</feature>
<dbReference type="GO" id="GO:0005886">
    <property type="term" value="C:plasma membrane"/>
    <property type="evidence" value="ECO:0007669"/>
    <property type="project" value="UniProtKB-SubCell"/>
</dbReference>
<dbReference type="PANTHER" id="PTHR30009">
    <property type="entry name" value="CYTOCHROME C-TYPE SYNTHESIS PROTEIN AND PTS TRANSMEMBRANE COMPONENT"/>
    <property type="match status" value="1"/>
</dbReference>
<dbReference type="AlphaFoldDB" id="A0A1I3V9Q7"/>
<dbReference type="NCBIfam" id="TIGR00826">
    <property type="entry name" value="EIIB_glc"/>
    <property type="match status" value="1"/>
</dbReference>
<dbReference type="RefSeq" id="WP_245750911.1">
    <property type="nucleotide sequence ID" value="NZ_FOSJ01000002.1"/>
</dbReference>
<evidence type="ECO:0000259" key="14">
    <source>
        <dbReference type="PROSITE" id="PS51103"/>
    </source>
</evidence>
<feature type="transmembrane region" description="Helical" evidence="12">
    <location>
        <begin position="87"/>
        <end position="106"/>
    </location>
</feature>
<evidence type="ECO:0000313" key="15">
    <source>
        <dbReference type="EMBL" id="SFJ92025.1"/>
    </source>
</evidence>
<dbReference type="InterPro" id="IPR001996">
    <property type="entry name" value="PTS_IIB_1"/>
</dbReference>
<evidence type="ECO:0000256" key="1">
    <source>
        <dbReference type="ARBA" id="ARBA00004651"/>
    </source>
</evidence>
<dbReference type="InterPro" id="IPR036878">
    <property type="entry name" value="Glu_permease_IIB"/>
</dbReference>
<accession>A0A1I3V9Q7</accession>
<dbReference type="EMBL" id="FOSJ01000002">
    <property type="protein sequence ID" value="SFJ92025.1"/>
    <property type="molecule type" value="Genomic_DNA"/>
</dbReference>
<dbReference type="STRING" id="258723.GCA_900169305_00606"/>
<name>A0A1I3V9Q7_9LACT</name>
<feature type="domain" description="PTS EIIB type-1" evidence="13">
    <location>
        <begin position="452"/>
        <end position="533"/>
    </location>
</feature>
<dbReference type="CDD" id="cd00212">
    <property type="entry name" value="PTS_IIB_glc"/>
    <property type="match status" value="1"/>
</dbReference>
<feature type="transmembrane region" description="Helical" evidence="12">
    <location>
        <begin position="141"/>
        <end position="164"/>
    </location>
</feature>
<dbReference type="PROSITE" id="PS51098">
    <property type="entry name" value="PTS_EIIB_TYPE_1"/>
    <property type="match status" value="1"/>
</dbReference>
<keyword evidence="4" id="KW-0762">Sugar transport</keyword>
<sequence>MSKDFWQRLGKALMTPISLIAAAGIFLGISSVLQNPDIVGETFVSFTVVQHFIGIVRALAGAIFGNLPILFAVAISFGLAKKEKTTAAFSGVIGFILFHVTIQYLLSVNDITAATYSVEALMDSGMNELAATQAASQYESVLGIFTLRMNVFGGIITGLLVSFLHNRFHTIDLPTAISFFGGKRFVPIITTVTVPFLALLMYFVWPYFGAAIEGVGNLIAEAGLIGTFLFGFLERLLVPTGLHHILNQIVRFTPIGGIAEIDGEQVVGALNIFNTSLAQDSPDMGVMAEATRFLAQGKIPFMVFGLPAAAFAMVKTALKEKKQEVKGLMSASGLASFTTGITEPIEFSFIFVSPILYIFHAFMAGLSFMLMDAFGVVIGNVQGGVIDLAVFGILQGTATNWYWAVIVGLFYAPIYYFVFKTVIEKRHVLTPGRELDDDEVTNESANSSAPSGDLGTTIVNALGGSQNIKSIDNCFTRLRLVLGDTSIVDEDALKKTGAAGTLKLDETNYQVIYGPKVEKIAPQVKGAAHYHDE</sequence>
<dbReference type="InterPro" id="IPR050429">
    <property type="entry name" value="PTS_Glucose_EIICBA"/>
</dbReference>
<evidence type="ECO:0000256" key="5">
    <source>
        <dbReference type="ARBA" id="ARBA00022679"/>
    </source>
</evidence>
<dbReference type="PROSITE" id="PS01035">
    <property type="entry name" value="PTS_EIIB_TYPE_1_CYS"/>
    <property type="match status" value="1"/>
</dbReference>
<keyword evidence="10 12" id="KW-0472">Membrane</keyword>
<evidence type="ECO:0000256" key="11">
    <source>
        <dbReference type="PROSITE-ProRule" id="PRU00421"/>
    </source>
</evidence>
<evidence type="ECO:0000256" key="12">
    <source>
        <dbReference type="SAM" id="Phobius"/>
    </source>
</evidence>
<evidence type="ECO:0000259" key="13">
    <source>
        <dbReference type="PROSITE" id="PS51098"/>
    </source>
</evidence>
<dbReference type="Pfam" id="PF02378">
    <property type="entry name" value="PTS_EIIC"/>
    <property type="match status" value="1"/>
</dbReference>
<dbReference type="InterPro" id="IPR013013">
    <property type="entry name" value="PTS_EIIC_1"/>
</dbReference>
<feature type="transmembrane region" description="Helical" evidence="12">
    <location>
        <begin position="12"/>
        <end position="33"/>
    </location>
</feature>
<keyword evidence="2" id="KW-0813">Transport</keyword>
<dbReference type="GO" id="GO:0009401">
    <property type="term" value="P:phosphoenolpyruvate-dependent sugar phosphotransferase system"/>
    <property type="evidence" value="ECO:0007669"/>
    <property type="project" value="UniProtKB-KW"/>
</dbReference>
<organism evidence="15 16">
    <name type="scientific">Marinilactibacillus piezotolerans</name>
    <dbReference type="NCBI Taxonomy" id="258723"/>
    <lineage>
        <taxon>Bacteria</taxon>
        <taxon>Bacillati</taxon>
        <taxon>Bacillota</taxon>
        <taxon>Bacilli</taxon>
        <taxon>Lactobacillales</taxon>
        <taxon>Carnobacteriaceae</taxon>
        <taxon>Marinilactibacillus</taxon>
    </lineage>
</organism>
<dbReference type="InterPro" id="IPR018113">
    <property type="entry name" value="PTrfase_EIIB_Cys"/>
</dbReference>
<keyword evidence="6" id="KW-0598">Phosphotransferase system</keyword>
<dbReference type="PANTHER" id="PTHR30009:SF24">
    <property type="entry name" value="PTS SYSTEM, IIBC COMPONENT"/>
    <property type="match status" value="1"/>
</dbReference>
<dbReference type="GO" id="GO:0090563">
    <property type="term" value="F:protein-phosphocysteine-sugar phosphotransferase activity"/>
    <property type="evidence" value="ECO:0007669"/>
    <property type="project" value="TreeGrafter"/>
</dbReference>
<dbReference type="Pfam" id="PF00367">
    <property type="entry name" value="PTS_EIIB"/>
    <property type="match status" value="1"/>
</dbReference>
<evidence type="ECO:0000256" key="2">
    <source>
        <dbReference type="ARBA" id="ARBA00022448"/>
    </source>
</evidence>
<dbReference type="InterPro" id="IPR003352">
    <property type="entry name" value="PTS_EIIC"/>
</dbReference>
<evidence type="ECO:0000256" key="10">
    <source>
        <dbReference type="ARBA" id="ARBA00023136"/>
    </source>
</evidence>
<keyword evidence="8" id="KW-0418">Kinase</keyword>
<feature type="transmembrane region" description="Helical" evidence="12">
    <location>
        <begin position="214"/>
        <end position="233"/>
    </location>
</feature>
<keyword evidence="9 12" id="KW-1133">Transmembrane helix</keyword>
<feature type="domain" description="PTS EIIC type-1" evidence="14">
    <location>
        <begin position="1"/>
        <end position="435"/>
    </location>
</feature>
<feature type="active site" description="Phosphocysteine intermediate; for EIIB activity" evidence="11">
    <location>
        <position position="474"/>
    </location>
</feature>
<comment type="subcellular location">
    <subcellularLocation>
        <location evidence="1">Cell membrane</location>
        <topology evidence="1">Multi-pass membrane protein</topology>
    </subcellularLocation>
</comment>
<keyword evidence="7 12" id="KW-0812">Transmembrane</keyword>
<gene>
    <name evidence="15" type="ORF">SAMN04488569_1002100</name>
</gene>
<feature type="transmembrane region" description="Helical" evidence="12">
    <location>
        <begin position="53"/>
        <end position="80"/>
    </location>
</feature>
<evidence type="ECO:0000256" key="7">
    <source>
        <dbReference type="ARBA" id="ARBA00022692"/>
    </source>
</evidence>
<evidence type="ECO:0000256" key="4">
    <source>
        <dbReference type="ARBA" id="ARBA00022597"/>
    </source>
</evidence>
<dbReference type="GO" id="GO:0008982">
    <property type="term" value="F:protein-N(PI)-phosphohistidine-sugar phosphotransferase activity"/>
    <property type="evidence" value="ECO:0007669"/>
    <property type="project" value="InterPro"/>
</dbReference>
<keyword evidence="5" id="KW-0808">Transferase</keyword>
<evidence type="ECO:0000313" key="16">
    <source>
        <dbReference type="Proteomes" id="UP000199589"/>
    </source>
</evidence>
<dbReference type="Gene3D" id="3.30.1360.60">
    <property type="entry name" value="Glucose permease domain IIB"/>
    <property type="match status" value="1"/>
</dbReference>